<dbReference type="GO" id="GO:0005506">
    <property type="term" value="F:iron ion binding"/>
    <property type="evidence" value="ECO:0007669"/>
    <property type="project" value="UniProtKB-UniRule"/>
</dbReference>
<dbReference type="GO" id="GO:0051538">
    <property type="term" value="F:3 iron, 4 sulfur cluster binding"/>
    <property type="evidence" value="ECO:0007669"/>
    <property type="project" value="UniProtKB-KW"/>
</dbReference>
<keyword evidence="6 8" id="KW-0411">Iron-sulfur</keyword>
<dbReference type="RefSeq" id="WP_199705134.1">
    <property type="nucleotide sequence ID" value="NZ_JAEMNV010000004.1"/>
</dbReference>
<dbReference type="EMBL" id="JAEMNV010000004">
    <property type="protein sequence ID" value="MBJ8340344.1"/>
    <property type="molecule type" value="Genomic_DNA"/>
</dbReference>
<dbReference type="AlphaFoldDB" id="A0A934NRW5"/>
<dbReference type="GO" id="GO:0009055">
    <property type="term" value="F:electron transfer activity"/>
    <property type="evidence" value="ECO:0007669"/>
    <property type="project" value="UniProtKB-UniRule"/>
</dbReference>
<evidence type="ECO:0000256" key="7">
    <source>
        <dbReference type="ARBA" id="ARBA00023291"/>
    </source>
</evidence>
<proteinExistence type="predicted"/>
<dbReference type="Proteomes" id="UP000655868">
    <property type="component" value="Unassembled WGS sequence"/>
</dbReference>
<protein>
    <recommendedName>
        <fullName evidence="8">Ferredoxin</fullName>
    </recommendedName>
</protein>
<comment type="function">
    <text evidence="8">Ferredoxins are iron-sulfur proteins that transfer electrons in a wide variety of metabolic reactions.</text>
</comment>
<evidence type="ECO:0000313" key="9">
    <source>
        <dbReference type="EMBL" id="MBJ8340344.1"/>
    </source>
</evidence>
<evidence type="ECO:0000256" key="8">
    <source>
        <dbReference type="RuleBase" id="RU368020"/>
    </source>
</evidence>
<sequence length="63" mass="6828">MEIKVDFDQCEANGICVGIAPDIFDLDDNDELQVASGPVPAGREEDVRDAIAQCPKVALREQP</sequence>
<comment type="caution">
    <text evidence="9">The sequence shown here is derived from an EMBL/GenBank/DDBJ whole genome shotgun (WGS) entry which is preliminary data.</text>
</comment>
<dbReference type="Gene3D" id="3.30.70.20">
    <property type="match status" value="1"/>
</dbReference>
<dbReference type="PANTHER" id="PTHR36923:SF3">
    <property type="entry name" value="FERREDOXIN"/>
    <property type="match status" value="1"/>
</dbReference>
<dbReference type="PRINTS" id="PR00352">
    <property type="entry name" value="3FE4SFRDOXIN"/>
</dbReference>
<keyword evidence="4 8" id="KW-0249">Electron transport</keyword>
<keyword evidence="5 8" id="KW-0408">Iron</keyword>
<gene>
    <name evidence="9" type="ORF">JGU71_15740</name>
</gene>
<organism evidence="9 10">
    <name type="scientific">Antrihabitans stalagmiti</name>
    <dbReference type="NCBI Taxonomy" id="2799499"/>
    <lineage>
        <taxon>Bacteria</taxon>
        <taxon>Bacillati</taxon>
        <taxon>Actinomycetota</taxon>
        <taxon>Actinomycetes</taxon>
        <taxon>Mycobacteriales</taxon>
        <taxon>Nocardiaceae</taxon>
        <taxon>Antrihabitans</taxon>
    </lineage>
</organism>
<name>A0A934NRW5_9NOCA</name>
<evidence type="ECO:0000256" key="4">
    <source>
        <dbReference type="ARBA" id="ARBA00022982"/>
    </source>
</evidence>
<keyword evidence="3 8" id="KW-0479">Metal-binding</keyword>
<keyword evidence="7" id="KW-0003">3Fe-4S</keyword>
<dbReference type="InterPro" id="IPR051269">
    <property type="entry name" value="Fe-S_cluster_ET"/>
</dbReference>
<evidence type="ECO:0000256" key="6">
    <source>
        <dbReference type="ARBA" id="ARBA00023014"/>
    </source>
</evidence>
<evidence type="ECO:0000256" key="5">
    <source>
        <dbReference type="ARBA" id="ARBA00023004"/>
    </source>
</evidence>
<dbReference type="PANTHER" id="PTHR36923">
    <property type="entry name" value="FERREDOXIN"/>
    <property type="match status" value="1"/>
</dbReference>
<reference evidence="9" key="1">
    <citation type="submission" date="2020-12" db="EMBL/GenBank/DDBJ databases">
        <title>Antrihabitans popcorni sp. nov. and Antrihabitans auranticaus sp. nov., isolated from a larva cave.</title>
        <authorList>
            <person name="Lee S.D."/>
            <person name="Kim I.S."/>
        </authorList>
    </citation>
    <scope>NUCLEOTIDE SEQUENCE</scope>
    <source>
        <strain evidence="9">YC3-6</strain>
    </source>
</reference>
<dbReference type="SUPFAM" id="SSF54862">
    <property type="entry name" value="4Fe-4S ferredoxins"/>
    <property type="match status" value="1"/>
</dbReference>
<evidence type="ECO:0000313" key="10">
    <source>
        <dbReference type="Proteomes" id="UP000655868"/>
    </source>
</evidence>
<evidence type="ECO:0000256" key="3">
    <source>
        <dbReference type="ARBA" id="ARBA00022723"/>
    </source>
</evidence>
<comment type="cofactor">
    <cofactor evidence="1">
        <name>[3Fe-4S] cluster</name>
        <dbReference type="ChEBI" id="CHEBI:21137"/>
    </cofactor>
</comment>
<evidence type="ECO:0000256" key="2">
    <source>
        <dbReference type="ARBA" id="ARBA00022448"/>
    </source>
</evidence>
<dbReference type="Pfam" id="PF13370">
    <property type="entry name" value="Fer4_13"/>
    <property type="match status" value="1"/>
</dbReference>
<evidence type="ECO:0000256" key="1">
    <source>
        <dbReference type="ARBA" id="ARBA00001927"/>
    </source>
</evidence>
<dbReference type="InterPro" id="IPR001080">
    <property type="entry name" value="3Fe4S_ferredoxin"/>
</dbReference>
<keyword evidence="2 8" id="KW-0813">Transport</keyword>
<accession>A0A934NRW5</accession>
<keyword evidence="10" id="KW-1185">Reference proteome</keyword>